<dbReference type="RefSeq" id="WP_097190204.1">
    <property type="nucleotide sequence ID" value="NZ_OCSU01000002.1"/>
</dbReference>
<feature type="transmembrane region" description="Helical" evidence="1">
    <location>
        <begin position="145"/>
        <end position="162"/>
    </location>
</feature>
<feature type="transmembrane region" description="Helical" evidence="1">
    <location>
        <begin position="183"/>
        <end position="212"/>
    </location>
</feature>
<feature type="transmembrane region" description="Helical" evidence="1">
    <location>
        <begin position="12"/>
        <end position="36"/>
    </location>
</feature>
<evidence type="ECO:0008006" key="4">
    <source>
        <dbReference type="Google" id="ProtNLM"/>
    </source>
</evidence>
<name>A0A7Z7I7R1_9BURK</name>
<gene>
    <name evidence="2" type="ORF">SAMN05446927_4078</name>
</gene>
<feature type="transmembrane region" description="Helical" evidence="1">
    <location>
        <begin position="249"/>
        <end position="270"/>
    </location>
</feature>
<feature type="transmembrane region" description="Helical" evidence="1">
    <location>
        <begin position="339"/>
        <end position="358"/>
    </location>
</feature>
<keyword evidence="1" id="KW-0812">Transmembrane</keyword>
<feature type="transmembrane region" description="Helical" evidence="1">
    <location>
        <begin position="276"/>
        <end position="297"/>
    </location>
</feature>
<feature type="transmembrane region" description="Helical" evidence="1">
    <location>
        <begin position="91"/>
        <end position="109"/>
    </location>
</feature>
<keyword evidence="1" id="KW-1133">Transmembrane helix</keyword>
<feature type="transmembrane region" description="Helical" evidence="1">
    <location>
        <begin position="121"/>
        <end position="139"/>
    </location>
</feature>
<keyword evidence="3" id="KW-1185">Reference proteome</keyword>
<feature type="transmembrane region" description="Helical" evidence="1">
    <location>
        <begin position="365"/>
        <end position="384"/>
    </location>
</feature>
<dbReference type="EMBL" id="OCSU01000002">
    <property type="protein sequence ID" value="SOE80828.1"/>
    <property type="molecule type" value="Genomic_DNA"/>
</dbReference>
<evidence type="ECO:0000256" key="1">
    <source>
        <dbReference type="SAM" id="Phobius"/>
    </source>
</evidence>
<accession>A0A7Z7I7R1</accession>
<sequence>MSLAPEARFRLGWHHVLLALGLYAVFTTSLGVVLHFTPIPLNDQWDGTIGFYLRAQQAPYDAWFEQHNEHRLIFSRLLFYLDLGYLRGRNVSLLAANLFLAALVAATMLRIATRHCALSRAQRIGLAGGILAFIFSWMQEENFTWGFQSQWFAVCLFALWAFESIQMSAQHVRARRSWRAWGWLLAALACAIGAACSMASGLLVVAIVAVLATHHQLGWTKIVVVIAGGIVVWSLYLRHWHPVAANGSGIGAVLQHPLGIVQFVLLYLGAPGMHTLLGRAGAFVWGLFVAGTTLVQVIRSLRLRGTKAIALLAFSGFILGTALSTALGRLSFGLDSALASRYTTASLSCAPALAIYTWMNARSIWVRRTATIASIAMLTVVAVFQHRALQANPDEAFARKVGGLALRAHVYDGNVTGPLYPFEDRLVPTAQAAEAARLSIFSPAQTDFYDAPPRISAGSRCEGHIDRVWQTRTPGVYGASGWIYDPASRRVPGDLVVVSPDGRMLGTGVSGGKRDDVATIHGNGSRHSAWTAFFTAPPQSVFEVAGRVGNDVFCSTAGAAGRTP</sequence>
<dbReference type="Proteomes" id="UP000219522">
    <property type="component" value="Unassembled WGS sequence"/>
</dbReference>
<proteinExistence type="predicted"/>
<organism evidence="2 3">
    <name type="scientific">Caballeronia arationis</name>
    <dbReference type="NCBI Taxonomy" id="1777142"/>
    <lineage>
        <taxon>Bacteria</taxon>
        <taxon>Pseudomonadati</taxon>
        <taxon>Pseudomonadota</taxon>
        <taxon>Betaproteobacteria</taxon>
        <taxon>Burkholderiales</taxon>
        <taxon>Burkholderiaceae</taxon>
        <taxon>Caballeronia</taxon>
    </lineage>
</organism>
<reference evidence="2 3" key="1">
    <citation type="submission" date="2017-09" db="EMBL/GenBank/DDBJ databases">
        <authorList>
            <person name="Varghese N."/>
            <person name="Submissions S."/>
        </authorList>
    </citation>
    <scope>NUCLEOTIDE SEQUENCE [LARGE SCALE GENOMIC DNA]</scope>
    <source>
        <strain evidence="2 3">OK806</strain>
    </source>
</reference>
<evidence type="ECO:0000313" key="3">
    <source>
        <dbReference type="Proteomes" id="UP000219522"/>
    </source>
</evidence>
<feature type="transmembrane region" description="Helical" evidence="1">
    <location>
        <begin position="218"/>
        <end position="237"/>
    </location>
</feature>
<comment type="caution">
    <text evidence="2">The sequence shown here is derived from an EMBL/GenBank/DDBJ whole genome shotgun (WGS) entry which is preliminary data.</text>
</comment>
<evidence type="ECO:0000313" key="2">
    <source>
        <dbReference type="EMBL" id="SOE80828.1"/>
    </source>
</evidence>
<dbReference type="AlphaFoldDB" id="A0A7Z7I7R1"/>
<feature type="transmembrane region" description="Helical" evidence="1">
    <location>
        <begin position="309"/>
        <end position="327"/>
    </location>
</feature>
<protein>
    <recommendedName>
        <fullName evidence="4">Transmembrane protein</fullName>
    </recommendedName>
</protein>
<keyword evidence="1" id="KW-0472">Membrane</keyword>